<dbReference type="InterPro" id="IPR012349">
    <property type="entry name" value="Split_barrel_FMN-bd"/>
</dbReference>
<evidence type="ECO:0000313" key="3">
    <source>
        <dbReference type="EMBL" id="GEK80900.1"/>
    </source>
</evidence>
<comment type="caution">
    <text evidence="3">The sequence shown here is derived from an EMBL/GenBank/DDBJ whole genome shotgun (WGS) entry which is preliminary data.</text>
</comment>
<dbReference type="SUPFAM" id="SSF50475">
    <property type="entry name" value="FMN-binding split barrel"/>
    <property type="match status" value="1"/>
</dbReference>
<gene>
    <name evidence="3" type="ORF">ABA31_22510</name>
</gene>
<evidence type="ECO:0000259" key="2">
    <source>
        <dbReference type="Pfam" id="PF01243"/>
    </source>
</evidence>
<keyword evidence="4" id="KW-1185">Reference proteome</keyword>
<organism evidence="3 4">
    <name type="scientific">Agrococcus baldri</name>
    <dbReference type="NCBI Taxonomy" id="153730"/>
    <lineage>
        <taxon>Bacteria</taxon>
        <taxon>Bacillati</taxon>
        <taxon>Actinomycetota</taxon>
        <taxon>Actinomycetes</taxon>
        <taxon>Micrococcales</taxon>
        <taxon>Microbacteriaceae</taxon>
        <taxon>Agrococcus</taxon>
    </lineage>
</organism>
<dbReference type="GO" id="GO:0070967">
    <property type="term" value="F:coenzyme F420 binding"/>
    <property type="evidence" value="ECO:0007669"/>
    <property type="project" value="TreeGrafter"/>
</dbReference>
<name>A0AA87RD44_9MICO</name>
<evidence type="ECO:0000256" key="1">
    <source>
        <dbReference type="ARBA" id="ARBA00023002"/>
    </source>
</evidence>
<dbReference type="InterPro" id="IPR052019">
    <property type="entry name" value="F420H2_bilvrd_red/Heme_oxyg"/>
</dbReference>
<dbReference type="AlphaFoldDB" id="A0AA87RD44"/>
<dbReference type="InterPro" id="IPR011576">
    <property type="entry name" value="Pyridox_Oxase_N"/>
</dbReference>
<proteinExistence type="predicted"/>
<feature type="domain" description="Pyridoxamine 5'-phosphate oxidase N-terminal" evidence="2">
    <location>
        <begin position="4"/>
        <end position="127"/>
    </location>
</feature>
<dbReference type="GO" id="GO:0005829">
    <property type="term" value="C:cytosol"/>
    <property type="evidence" value="ECO:0007669"/>
    <property type="project" value="TreeGrafter"/>
</dbReference>
<evidence type="ECO:0000313" key="4">
    <source>
        <dbReference type="Proteomes" id="UP000321749"/>
    </source>
</evidence>
<dbReference type="Proteomes" id="UP000321749">
    <property type="component" value="Unassembled WGS sequence"/>
</dbReference>
<protein>
    <submittedName>
        <fullName evidence="3">PPOX class F420-dependent enzyme</fullName>
    </submittedName>
</protein>
<dbReference type="EMBL" id="BJUU01000015">
    <property type="protein sequence ID" value="GEK80900.1"/>
    <property type="molecule type" value="Genomic_DNA"/>
</dbReference>
<dbReference type="PANTHER" id="PTHR35176">
    <property type="entry name" value="HEME OXYGENASE HI_0854-RELATED"/>
    <property type="match status" value="1"/>
</dbReference>
<dbReference type="NCBIfam" id="TIGR03618">
    <property type="entry name" value="Rv1155_F420"/>
    <property type="match status" value="1"/>
</dbReference>
<dbReference type="PANTHER" id="PTHR35176:SF6">
    <property type="entry name" value="HEME OXYGENASE HI_0854-RELATED"/>
    <property type="match status" value="1"/>
</dbReference>
<accession>A0AA87RD44</accession>
<dbReference type="GO" id="GO:0016627">
    <property type="term" value="F:oxidoreductase activity, acting on the CH-CH group of donors"/>
    <property type="evidence" value="ECO:0007669"/>
    <property type="project" value="TreeGrafter"/>
</dbReference>
<reference evidence="3 4" key="1">
    <citation type="submission" date="2019-07" db="EMBL/GenBank/DDBJ databases">
        <title>Whole genome shotgun sequence of Agrococcus baldri NBRC 103055.</title>
        <authorList>
            <person name="Hosoyama A."/>
            <person name="Uohara A."/>
            <person name="Ohji S."/>
            <person name="Ichikawa N."/>
        </authorList>
    </citation>
    <scope>NUCLEOTIDE SEQUENCE [LARGE SCALE GENOMIC DNA]</scope>
    <source>
        <strain evidence="3 4">NBRC 103055</strain>
    </source>
</reference>
<dbReference type="InterPro" id="IPR019920">
    <property type="entry name" value="F420-binding_dom_put"/>
</dbReference>
<dbReference type="RefSeq" id="WP_146795566.1">
    <property type="nucleotide sequence ID" value="NZ_BJUU01000015.1"/>
</dbReference>
<sequence length="137" mass="15510">MATIPEQYRYLIDQPLFAHLATVRPDGTPQVNPMWFGFDGEHILFTHTSTRQKFKNLQANPAMSLSMTDPEKPYLYAELRGHLAEVVPDPTGDYYVELGRRYGNAAQTPPPDAADRVILKMAIDRVSGRVETPKHLE</sequence>
<keyword evidence="1" id="KW-0560">Oxidoreductase</keyword>
<dbReference type="Pfam" id="PF01243">
    <property type="entry name" value="PNPOx_N"/>
    <property type="match status" value="1"/>
</dbReference>
<dbReference type="Gene3D" id="2.30.110.10">
    <property type="entry name" value="Electron Transport, Fmn-binding Protein, Chain A"/>
    <property type="match status" value="1"/>
</dbReference>